<dbReference type="SUPFAM" id="SSF51690">
    <property type="entry name" value="Nicotinate/Quinolinate PRTase C-terminal domain-like"/>
    <property type="match status" value="1"/>
</dbReference>
<dbReference type="OrthoDB" id="193380at2759"/>
<dbReference type="GO" id="GO:0034355">
    <property type="term" value="P:NAD+ biosynthetic process via the salvage pathway"/>
    <property type="evidence" value="ECO:0007669"/>
    <property type="project" value="TreeGrafter"/>
</dbReference>
<evidence type="ECO:0000313" key="8">
    <source>
        <dbReference type="EMBL" id="GIQ88399.1"/>
    </source>
</evidence>
<keyword evidence="3" id="KW-0597">Phosphoprotein</keyword>
<feature type="domain" description="Nicotinate phosphoribosyltransferase C-terminal" evidence="7">
    <location>
        <begin position="195"/>
        <end position="284"/>
    </location>
</feature>
<dbReference type="Pfam" id="PF17956">
    <property type="entry name" value="NAPRTase_C"/>
    <property type="match status" value="1"/>
</dbReference>
<dbReference type="EC" id="6.3.4.21" evidence="2"/>
<dbReference type="GO" id="GO:0005829">
    <property type="term" value="C:cytosol"/>
    <property type="evidence" value="ECO:0007669"/>
    <property type="project" value="TreeGrafter"/>
</dbReference>
<gene>
    <name evidence="8" type="ORF">KIPB_010640</name>
</gene>
<evidence type="ECO:0000256" key="4">
    <source>
        <dbReference type="ARBA" id="ARBA00022598"/>
    </source>
</evidence>
<evidence type="ECO:0000256" key="6">
    <source>
        <dbReference type="ARBA" id="ARBA00048668"/>
    </source>
</evidence>
<feature type="non-terminal residue" evidence="8">
    <location>
        <position position="1"/>
    </location>
</feature>
<dbReference type="GO" id="GO:0004516">
    <property type="term" value="F:nicotinate phosphoribosyltransferase activity"/>
    <property type="evidence" value="ECO:0007669"/>
    <property type="project" value="UniProtKB-EC"/>
</dbReference>
<keyword evidence="8" id="KW-0808">Transferase</keyword>
<dbReference type="PANTHER" id="PTHR11098:SF1">
    <property type="entry name" value="NICOTINATE PHOSPHORIBOSYLTRANSFERASE"/>
    <property type="match status" value="1"/>
</dbReference>
<dbReference type="Gene3D" id="3.20.140.10">
    <property type="entry name" value="nicotinate phosphoribosyltransferase"/>
    <property type="match status" value="1"/>
</dbReference>
<organism evidence="8 9">
    <name type="scientific">Kipferlia bialata</name>
    <dbReference type="NCBI Taxonomy" id="797122"/>
    <lineage>
        <taxon>Eukaryota</taxon>
        <taxon>Metamonada</taxon>
        <taxon>Carpediemonas-like organisms</taxon>
        <taxon>Kipferlia</taxon>
    </lineage>
</organism>
<keyword evidence="8" id="KW-0328">Glycosyltransferase</keyword>
<comment type="catalytic activity">
    <reaction evidence="6">
        <text>5-phospho-alpha-D-ribose 1-diphosphate + nicotinate + ATP + H2O = nicotinate beta-D-ribonucleotide + ADP + phosphate + diphosphate</text>
        <dbReference type="Rhea" id="RHEA:36163"/>
        <dbReference type="ChEBI" id="CHEBI:15377"/>
        <dbReference type="ChEBI" id="CHEBI:30616"/>
        <dbReference type="ChEBI" id="CHEBI:32544"/>
        <dbReference type="ChEBI" id="CHEBI:33019"/>
        <dbReference type="ChEBI" id="CHEBI:43474"/>
        <dbReference type="ChEBI" id="CHEBI:57502"/>
        <dbReference type="ChEBI" id="CHEBI:58017"/>
        <dbReference type="ChEBI" id="CHEBI:456216"/>
        <dbReference type="EC" id="6.3.4.21"/>
    </reaction>
</comment>
<protein>
    <recommendedName>
        <fullName evidence="2">nicotinate phosphoribosyltransferase</fullName>
        <ecNumber evidence="2">6.3.4.21</ecNumber>
    </recommendedName>
</protein>
<dbReference type="InterPro" id="IPR041619">
    <property type="entry name" value="NAPRTase_C"/>
</dbReference>
<proteinExistence type="predicted"/>
<reference evidence="8 9" key="1">
    <citation type="journal article" date="2018" name="PLoS ONE">
        <title>The draft genome of Kipferlia bialata reveals reductive genome evolution in fornicate parasites.</title>
        <authorList>
            <person name="Tanifuji G."/>
            <person name="Takabayashi S."/>
            <person name="Kume K."/>
            <person name="Takagi M."/>
            <person name="Nakayama T."/>
            <person name="Kamikawa R."/>
            <person name="Inagaki Y."/>
            <person name="Hashimoto T."/>
        </authorList>
    </citation>
    <scope>NUCLEOTIDE SEQUENCE [LARGE SCALE GENOMIC DNA]</scope>
    <source>
        <strain evidence="8">NY0173</strain>
    </source>
</reference>
<evidence type="ECO:0000259" key="7">
    <source>
        <dbReference type="Pfam" id="PF17956"/>
    </source>
</evidence>
<evidence type="ECO:0000313" key="9">
    <source>
        <dbReference type="Proteomes" id="UP000265618"/>
    </source>
</evidence>
<sequence>MFGLAISGTHAHSFVSAFSGLSDLNSRAVAAPQTPSGTYVGKGEAEAESSVHSDFVGNVLRIRQQLGLTSTNPAELAAFIAYAQAGYTPRGIRLDSGDLAHLSNESRRQFKEAALALDMPVLAEGNIVASNDINEDVLKALNEQGHNITVFGIGTKLVTCSAQPALGCVFKLVELDGSPRIKLSQDKIKMTIPYKKRVFRLWGRSGYSVVDLMVKEGDTVPEPGSCVECYHPFDEQRRCKLYPTKVEDLHMDIMTDGRVVYTPPSTTESGTYCREQVRALRPDHT</sequence>
<dbReference type="AlphaFoldDB" id="A0A9K3D6V5"/>
<dbReference type="EMBL" id="BDIP01004036">
    <property type="protein sequence ID" value="GIQ88399.1"/>
    <property type="molecule type" value="Genomic_DNA"/>
</dbReference>
<keyword evidence="4" id="KW-0436">Ligase</keyword>
<name>A0A9K3D6V5_9EUKA</name>
<evidence type="ECO:0000256" key="1">
    <source>
        <dbReference type="ARBA" id="ARBA00004952"/>
    </source>
</evidence>
<comment type="caution">
    <text evidence="8">The sequence shown here is derived from an EMBL/GenBank/DDBJ whole genome shotgun (WGS) entry which is preliminary data.</text>
</comment>
<dbReference type="GO" id="GO:0016757">
    <property type="term" value="F:glycosyltransferase activity"/>
    <property type="evidence" value="ECO:0007669"/>
    <property type="project" value="UniProtKB-KW"/>
</dbReference>
<keyword evidence="5" id="KW-0662">Pyridine nucleotide biosynthesis</keyword>
<dbReference type="Proteomes" id="UP000265618">
    <property type="component" value="Unassembled WGS sequence"/>
</dbReference>
<feature type="non-terminal residue" evidence="8">
    <location>
        <position position="285"/>
    </location>
</feature>
<comment type="pathway">
    <text evidence="1">Cofactor biosynthesis; NAD(+) biosynthesis; nicotinate D-ribonucleotide from nicotinate: step 1/1.</text>
</comment>
<evidence type="ECO:0000256" key="3">
    <source>
        <dbReference type="ARBA" id="ARBA00022553"/>
    </source>
</evidence>
<keyword evidence="9" id="KW-1185">Reference proteome</keyword>
<dbReference type="InterPro" id="IPR036068">
    <property type="entry name" value="Nicotinate_pribotase-like_C"/>
</dbReference>
<dbReference type="PANTHER" id="PTHR11098">
    <property type="entry name" value="NICOTINATE PHOSPHORIBOSYLTRANSFERASE"/>
    <property type="match status" value="1"/>
</dbReference>
<dbReference type="InterPro" id="IPR007229">
    <property type="entry name" value="Nic_PRibTrfase-Fam"/>
</dbReference>
<evidence type="ECO:0000256" key="2">
    <source>
        <dbReference type="ARBA" id="ARBA00013236"/>
    </source>
</evidence>
<dbReference type="PIRSF" id="PIRSF000484">
    <property type="entry name" value="NAPRT"/>
    <property type="match status" value="1"/>
</dbReference>
<evidence type="ECO:0000256" key="5">
    <source>
        <dbReference type="ARBA" id="ARBA00022642"/>
    </source>
</evidence>
<accession>A0A9K3D6V5</accession>